<dbReference type="EMBL" id="JBHRTA010000003">
    <property type="protein sequence ID" value="MFC3195991.1"/>
    <property type="molecule type" value="Genomic_DNA"/>
</dbReference>
<evidence type="ECO:0000313" key="3">
    <source>
        <dbReference type="Proteomes" id="UP001595526"/>
    </source>
</evidence>
<organism evidence="2 3">
    <name type="scientific">Parapedobacter deserti</name>
    <dbReference type="NCBI Taxonomy" id="1912957"/>
    <lineage>
        <taxon>Bacteria</taxon>
        <taxon>Pseudomonadati</taxon>
        <taxon>Bacteroidota</taxon>
        <taxon>Sphingobacteriia</taxon>
        <taxon>Sphingobacteriales</taxon>
        <taxon>Sphingobacteriaceae</taxon>
        <taxon>Parapedobacter</taxon>
    </lineage>
</organism>
<keyword evidence="3" id="KW-1185">Reference proteome</keyword>
<feature type="transmembrane region" description="Helical" evidence="1">
    <location>
        <begin position="20"/>
        <end position="36"/>
    </location>
</feature>
<comment type="caution">
    <text evidence="2">The sequence shown here is derived from an EMBL/GenBank/DDBJ whole genome shotgun (WGS) entry which is preliminary data.</text>
</comment>
<evidence type="ECO:0000313" key="2">
    <source>
        <dbReference type="EMBL" id="MFC3195991.1"/>
    </source>
</evidence>
<keyword evidence="1" id="KW-1133">Transmembrane helix</keyword>
<keyword evidence="1" id="KW-0472">Membrane</keyword>
<reference evidence="3" key="1">
    <citation type="journal article" date="2019" name="Int. J. Syst. Evol. Microbiol.">
        <title>The Global Catalogue of Microorganisms (GCM) 10K type strain sequencing project: providing services to taxonomists for standard genome sequencing and annotation.</title>
        <authorList>
            <consortium name="The Broad Institute Genomics Platform"/>
            <consortium name="The Broad Institute Genome Sequencing Center for Infectious Disease"/>
            <person name="Wu L."/>
            <person name="Ma J."/>
        </authorList>
    </citation>
    <scope>NUCLEOTIDE SEQUENCE [LARGE SCALE GENOMIC DNA]</scope>
    <source>
        <strain evidence="3">KCTC 52416</strain>
    </source>
</reference>
<accession>A0ABV7JD39</accession>
<sequence>MEDHIEAHEDRSSKKNINSYFYLLGAVFGGLTGGFVQESFLATVIGAVVGLLFAGFFVSNVLKGRTHDR</sequence>
<keyword evidence="1" id="KW-0812">Transmembrane</keyword>
<name>A0ABV7JD39_9SPHI</name>
<evidence type="ECO:0000256" key="1">
    <source>
        <dbReference type="SAM" id="Phobius"/>
    </source>
</evidence>
<feature type="transmembrane region" description="Helical" evidence="1">
    <location>
        <begin position="42"/>
        <end position="62"/>
    </location>
</feature>
<evidence type="ECO:0008006" key="4">
    <source>
        <dbReference type="Google" id="ProtNLM"/>
    </source>
</evidence>
<proteinExistence type="predicted"/>
<dbReference type="Proteomes" id="UP001595526">
    <property type="component" value="Unassembled WGS sequence"/>
</dbReference>
<protein>
    <recommendedName>
        <fullName evidence="4">Glycine zipper family protein</fullName>
    </recommendedName>
</protein>
<dbReference type="RefSeq" id="WP_379018262.1">
    <property type="nucleotide sequence ID" value="NZ_JBHRTA010000003.1"/>
</dbReference>
<gene>
    <name evidence="2" type="ORF">ACFOET_00060</name>
</gene>